<dbReference type="RefSeq" id="XP_027101838.2">
    <property type="nucleotide sequence ID" value="XM_027246037.2"/>
</dbReference>
<dbReference type="GeneID" id="113722814"/>
<dbReference type="Gene3D" id="3.40.50.1110">
    <property type="entry name" value="SGNH hydrolase"/>
    <property type="match status" value="1"/>
</dbReference>
<dbReference type="PANTHER" id="PTHR22835">
    <property type="entry name" value="ZINC FINGER FYVE DOMAIN CONTAINING PROTEIN"/>
    <property type="match status" value="1"/>
</dbReference>
<organism evidence="6 7">
    <name type="scientific">Coffea arabica</name>
    <name type="common">Arabian coffee</name>
    <dbReference type="NCBI Taxonomy" id="13443"/>
    <lineage>
        <taxon>Eukaryota</taxon>
        <taxon>Viridiplantae</taxon>
        <taxon>Streptophyta</taxon>
        <taxon>Embryophyta</taxon>
        <taxon>Tracheophyta</taxon>
        <taxon>Spermatophyta</taxon>
        <taxon>Magnoliopsida</taxon>
        <taxon>eudicotyledons</taxon>
        <taxon>Gunneridae</taxon>
        <taxon>Pentapetalae</taxon>
        <taxon>asterids</taxon>
        <taxon>lamiids</taxon>
        <taxon>Gentianales</taxon>
        <taxon>Rubiaceae</taxon>
        <taxon>Ixoroideae</taxon>
        <taxon>Gardenieae complex</taxon>
        <taxon>Bertiereae - Coffeeae clade</taxon>
        <taxon>Coffeeae</taxon>
        <taxon>Coffea</taxon>
    </lineage>
</organism>
<evidence type="ECO:0000313" key="7">
    <source>
        <dbReference type="RefSeq" id="XP_027101838.2"/>
    </source>
</evidence>
<dbReference type="Pfam" id="PF00657">
    <property type="entry name" value="Lipase_GDSL"/>
    <property type="match status" value="1"/>
</dbReference>
<sequence length="389" mass="42802">MEFRKLILMLNILGLMANGEIGGARDVDRVDRQEIKSCKFPALYNFGDSNSDTGGRSASLDMVAPPNGETFFKAPSGRFCDGRLIIDFMAEELGLPYLSAYLDSIGSNFRHGANFATGGSSIRPGGYSPFHLQLQIGQFLQFKSRTTLLYKQLSDNNHSAKSPPLQSRLPRPQDFSDALYTFDIGQNDLAYGFEHTSEAETRESIPSMLDKLGEAIHQLYKAGARNFWVHNTGPIGCLPYSVIYYLPKPRNLDGKGCVEPQNKVAQEFNEQLRRKVLQLRAQLPAAALTYVDMYSAKYSLISNAKKLGFEDPSQFCCGSYYGYHIGCGEKAIVNGTVYGNPCPNPSEHISWDGIHYSEAANALLAKTVLDGSLADPKVSVGEACHSSMT</sequence>
<evidence type="ECO:0000256" key="2">
    <source>
        <dbReference type="ARBA" id="ARBA00022729"/>
    </source>
</evidence>
<dbReference type="SUPFAM" id="SSF52266">
    <property type="entry name" value="SGNH hydrolase"/>
    <property type="match status" value="1"/>
</dbReference>
<feature type="signal peptide" evidence="5">
    <location>
        <begin position="1"/>
        <end position="24"/>
    </location>
</feature>
<dbReference type="AlphaFoldDB" id="A0A6P6VFS5"/>
<dbReference type="PANTHER" id="PTHR22835:SF555">
    <property type="entry name" value="GDSL-LIKE LIPASE_ACYLHYDROLASE"/>
    <property type="match status" value="1"/>
</dbReference>
<dbReference type="OrthoDB" id="1600564at2759"/>
<dbReference type="InterPro" id="IPR036514">
    <property type="entry name" value="SGNH_hydro_sf"/>
</dbReference>
<evidence type="ECO:0000256" key="4">
    <source>
        <dbReference type="ARBA" id="ARBA00023180"/>
    </source>
</evidence>
<keyword evidence="4" id="KW-0325">Glycoprotein</keyword>
<reference evidence="6" key="1">
    <citation type="journal article" date="2025" name="Foods">
        <title>Unveiling the Microbial Signatures of Arabica Coffee Cherries: Insights into Ripeness Specific Diversity, Functional Traits, and Implications for Quality and Safety.</title>
        <authorList>
            <consortium name="RefSeq"/>
            <person name="Tenea G.N."/>
            <person name="Cifuentes V."/>
            <person name="Reyes P."/>
            <person name="Cevallos-Vallejos M."/>
        </authorList>
    </citation>
    <scope>NUCLEOTIDE SEQUENCE [LARGE SCALE GENOMIC DNA]</scope>
</reference>
<dbReference type="CDD" id="cd01837">
    <property type="entry name" value="SGNH_plant_lipase_like"/>
    <property type="match status" value="1"/>
</dbReference>
<dbReference type="InterPro" id="IPR035669">
    <property type="entry name" value="SGNH_plant_lipase-like"/>
</dbReference>
<dbReference type="InterPro" id="IPR001087">
    <property type="entry name" value="GDSL"/>
</dbReference>
<protein>
    <submittedName>
        <fullName evidence="7">GDSL esterase/lipase At3g27950-like</fullName>
    </submittedName>
</protein>
<comment type="similarity">
    <text evidence="1">Belongs to the 'GDSL' lipolytic enzyme family.</text>
</comment>
<dbReference type="GO" id="GO:0016788">
    <property type="term" value="F:hydrolase activity, acting on ester bonds"/>
    <property type="evidence" value="ECO:0007669"/>
    <property type="project" value="InterPro"/>
</dbReference>
<keyword evidence="6" id="KW-1185">Reference proteome</keyword>
<gene>
    <name evidence="7" type="primary">LOC113722814</name>
</gene>
<evidence type="ECO:0000256" key="3">
    <source>
        <dbReference type="ARBA" id="ARBA00022801"/>
    </source>
</evidence>
<evidence type="ECO:0000256" key="5">
    <source>
        <dbReference type="SAM" id="SignalP"/>
    </source>
</evidence>
<reference evidence="7" key="2">
    <citation type="submission" date="2025-08" db="UniProtKB">
        <authorList>
            <consortium name="RefSeq"/>
        </authorList>
    </citation>
    <scope>IDENTIFICATION</scope>
    <source>
        <tissue evidence="7">Leaves</tissue>
    </source>
</reference>
<proteinExistence type="inferred from homology"/>
<feature type="chain" id="PRO_5045628108" evidence="5">
    <location>
        <begin position="25"/>
        <end position="389"/>
    </location>
</feature>
<accession>A0A6P6VFS5</accession>
<keyword evidence="3" id="KW-0378">Hydrolase</keyword>
<keyword evidence="2 5" id="KW-0732">Signal</keyword>
<evidence type="ECO:0000256" key="1">
    <source>
        <dbReference type="ARBA" id="ARBA00008668"/>
    </source>
</evidence>
<name>A0A6P6VFS5_COFAR</name>
<evidence type="ECO:0000313" key="6">
    <source>
        <dbReference type="Proteomes" id="UP001652660"/>
    </source>
</evidence>
<dbReference type="Proteomes" id="UP001652660">
    <property type="component" value="Chromosome 7e"/>
</dbReference>